<evidence type="ECO:0000313" key="2">
    <source>
        <dbReference type="Proteomes" id="UP000887575"/>
    </source>
</evidence>
<evidence type="ECO:0000313" key="3">
    <source>
        <dbReference type="WBParaSite" id="MBELARI_LOCUS14490"/>
    </source>
</evidence>
<accession>A0AAF3EKD0</accession>
<dbReference type="WBParaSite" id="MBELARI_LOCUS14490">
    <property type="protein sequence ID" value="MBELARI_LOCUS14490"/>
    <property type="gene ID" value="MBELARI_LOCUS14490"/>
</dbReference>
<name>A0AAF3EKD0_9BILA</name>
<dbReference type="AlphaFoldDB" id="A0AAF3EKD0"/>
<keyword evidence="2" id="KW-1185">Reference proteome</keyword>
<proteinExistence type="predicted"/>
<evidence type="ECO:0000256" key="1">
    <source>
        <dbReference type="SAM" id="SignalP"/>
    </source>
</evidence>
<sequence>MFNRSVLLLCLFCICGLSLAMVVDRSMLVPPPQKDIVHVGVCDVNCPLGACNLCCTQHNRPQGGFCMVNQCWCL</sequence>
<protein>
    <submittedName>
        <fullName evidence="3">Uncharacterized protein</fullName>
    </submittedName>
</protein>
<reference evidence="3" key="1">
    <citation type="submission" date="2024-02" db="UniProtKB">
        <authorList>
            <consortium name="WormBaseParasite"/>
        </authorList>
    </citation>
    <scope>IDENTIFICATION</scope>
</reference>
<feature type="signal peptide" evidence="1">
    <location>
        <begin position="1"/>
        <end position="20"/>
    </location>
</feature>
<keyword evidence="1" id="KW-0732">Signal</keyword>
<dbReference type="Proteomes" id="UP000887575">
    <property type="component" value="Unassembled WGS sequence"/>
</dbReference>
<feature type="chain" id="PRO_5042185435" evidence="1">
    <location>
        <begin position="21"/>
        <end position="74"/>
    </location>
</feature>
<organism evidence="2 3">
    <name type="scientific">Mesorhabditis belari</name>
    <dbReference type="NCBI Taxonomy" id="2138241"/>
    <lineage>
        <taxon>Eukaryota</taxon>
        <taxon>Metazoa</taxon>
        <taxon>Ecdysozoa</taxon>
        <taxon>Nematoda</taxon>
        <taxon>Chromadorea</taxon>
        <taxon>Rhabditida</taxon>
        <taxon>Rhabditina</taxon>
        <taxon>Rhabditomorpha</taxon>
        <taxon>Rhabditoidea</taxon>
        <taxon>Rhabditidae</taxon>
        <taxon>Mesorhabditinae</taxon>
        <taxon>Mesorhabditis</taxon>
    </lineage>
</organism>